<organism evidence="1 2">
    <name type="scientific">Afipia massiliensis</name>
    <dbReference type="NCBI Taxonomy" id="211460"/>
    <lineage>
        <taxon>Bacteria</taxon>
        <taxon>Pseudomonadati</taxon>
        <taxon>Pseudomonadota</taxon>
        <taxon>Alphaproteobacteria</taxon>
        <taxon>Hyphomicrobiales</taxon>
        <taxon>Nitrobacteraceae</taxon>
        <taxon>Afipia</taxon>
    </lineage>
</organism>
<sequence length="104" mass="11338">MFTQDSNTIERPATTSDLKVFGLHLGVQCAQSILESDCNDSLTREVIIAKFHNAIESYLAVQKGSNGLTATGERGYRLGFSRGLTSQLLHPKARIDIKVEKASA</sequence>
<proteinExistence type="predicted"/>
<name>A0A840MXQ1_9BRAD</name>
<comment type="caution">
    <text evidence="1">The sequence shown here is derived from an EMBL/GenBank/DDBJ whole genome shotgun (WGS) entry which is preliminary data.</text>
</comment>
<reference evidence="1 2" key="1">
    <citation type="submission" date="2020-08" db="EMBL/GenBank/DDBJ databases">
        <title>Genomic Encyclopedia of Type Strains, Phase IV (KMG-IV): sequencing the most valuable type-strain genomes for metagenomic binning, comparative biology and taxonomic classification.</title>
        <authorList>
            <person name="Goeker M."/>
        </authorList>
    </citation>
    <scope>NUCLEOTIDE SEQUENCE [LARGE SCALE GENOMIC DNA]</scope>
    <source>
        <strain evidence="1 2">DSM 17498</strain>
    </source>
</reference>
<dbReference type="AlphaFoldDB" id="A0A840MXQ1"/>
<evidence type="ECO:0000313" key="2">
    <source>
        <dbReference type="Proteomes" id="UP000521227"/>
    </source>
</evidence>
<dbReference type="RefSeq" id="WP_184086368.1">
    <property type="nucleotide sequence ID" value="NZ_JACHIJ010000004.1"/>
</dbReference>
<evidence type="ECO:0000313" key="1">
    <source>
        <dbReference type="EMBL" id="MBB5053059.1"/>
    </source>
</evidence>
<gene>
    <name evidence="1" type="ORF">HNQ36_003050</name>
</gene>
<dbReference type="EMBL" id="JACHIJ010000004">
    <property type="protein sequence ID" value="MBB5053059.1"/>
    <property type="molecule type" value="Genomic_DNA"/>
</dbReference>
<protein>
    <submittedName>
        <fullName evidence="1">Uncharacterized protein</fullName>
    </submittedName>
</protein>
<accession>A0A840MXQ1</accession>
<dbReference type="Proteomes" id="UP000521227">
    <property type="component" value="Unassembled WGS sequence"/>
</dbReference>